<reference evidence="2" key="2">
    <citation type="submission" date="2015-08" db="UniProtKB">
        <authorList>
            <consortium name="WormBaseParasite"/>
        </authorList>
    </citation>
    <scope>IDENTIFICATION</scope>
</reference>
<keyword evidence="1" id="KW-1185">Reference proteome</keyword>
<proteinExistence type="predicted"/>
<dbReference type="WBParaSite" id="SVE_0769400.1">
    <property type="protein sequence ID" value="SVE_0769400.1"/>
    <property type="gene ID" value="SVE_0769400"/>
</dbReference>
<organism evidence="1 2">
    <name type="scientific">Strongyloides venezuelensis</name>
    <name type="common">Threadworm</name>
    <dbReference type="NCBI Taxonomy" id="75913"/>
    <lineage>
        <taxon>Eukaryota</taxon>
        <taxon>Metazoa</taxon>
        <taxon>Ecdysozoa</taxon>
        <taxon>Nematoda</taxon>
        <taxon>Chromadorea</taxon>
        <taxon>Rhabditida</taxon>
        <taxon>Tylenchina</taxon>
        <taxon>Panagrolaimomorpha</taxon>
        <taxon>Strongyloidoidea</taxon>
        <taxon>Strongyloididae</taxon>
        <taxon>Strongyloides</taxon>
    </lineage>
</organism>
<name>A0A0K0FFP9_STRVS</name>
<dbReference type="AlphaFoldDB" id="A0A0K0FFP9"/>
<reference evidence="1" key="1">
    <citation type="submission" date="2014-07" db="EMBL/GenBank/DDBJ databases">
        <authorList>
            <person name="Martin A.A"/>
            <person name="De Silva N."/>
        </authorList>
    </citation>
    <scope>NUCLEOTIDE SEQUENCE</scope>
</reference>
<evidence type="ECO:0000313" key="2">
    <source>
        <dbReference type="WBParaSite" id="SVE_0769400.1"/>
    </source>
</evidence>
<evidence type="ECO:0000313" key="1">
    <source>
        <dbReference type="Proteomes" id="UP000035680"/>
    </source>
</evidence>
<sequence>MNDFKCNYCNIDVIQGCYLNHIKTVHEDLCSGKQLVCNFCNDNLLRNYRSLLRHVNCYHSKQFFVNSKKESKQLDNSIEDLIMAFYFEYNLNDKQGHGLLKLLDSISKKTNSVVLEKALKSSRLNKEIRNKNDNALDSIDNTEYISNNSFNLILFLDGVLLGDAFHGKQKRLTQLHVAIKFLPTDVFYPVLSGCSSKNMLTIGLAREKLLTSEDIITIVSEEIEGYSFKSLQNNEIKAQVYLVVGDNVIMQQLHNKPQYWGCRSKKIACRICTIVPNDYKKALTCAKVDQEIVPSNNQIIGLKHPYLEPMHDYINGVVSYVSYSKNYYISFTKNMLMVSSKIGCKRLVSLITKKYFSIDFAKKNVHKKSVFSGTAIEKEYIAITFMFFMKEFSFDKSMKKKDQTTVDSLKIISNLACNIIKLVHDSSTHSSVLAIQLEESLDKLYNHFFDLIPNYEMSFKFHTALHGPHVLKNTGHFSNINCFGFEHYHQFLKKIGRQFRGGYNYSKSLLSKVCLAQEHKISENNFEEAIELYDKIFKNYEYIEPQSIVSDKTISLNQSYEKEKLFLFEDPPEDSDMEVDC</sequence>
<protein>
    <submittedName>
        <fullName evidence="2">C2H2-type domain-containing protein</fullName>
    </submittedName>
</protein>
<accession>A0A0K0FFP9</accession>
<dbReference type="Proteomes" id="UP000035680">
    <property type="component" value="Unassembled WGS sequence"/>
</dbReference>